<dbReference type="InterPro" id="IPR013783">
    <property type="entry name" value="Ig-like_fold"/>
</dbReference>
<feature type="compositionally biased region" description="Acidic residues" evidence="1">
    <location>
        <begin position="1035"/>
        <end position="1056"/>
    </location>
</feature>
<reference evidence="3 4" key="1">
    <citation type="submission" date="2019-06" db="EMBL/GenBank/DDBJ databases">
        <title>Persicimonas caeni gen. nov., sp. nov., a predatory bacterium isolated from solar saltern.</title>
        <authorList>
            <person name="Wang S."/>
        </authorList>
    </citation>
    <scope>NUCLEOTIDE SEQUENCE [LARGE SCALE GENOMIC DNA]</scope>
    <source>
        <strain evidence="3 4">YN101</strain>
    </source>
</reference>
<dbReference type="InterPro" id="IPR015919">
    <property type="entry name" value="Cadherin-like_sf"/>
</dbReference>
<gene>
    <name evidence="3" type="ORF">FIV42_04635</name>
</gene>
<feature type="signal peptide" evidence="2">
    <location>
        <begin position="1"/>
        <end position="28"/>
    </location>
</feature>
<dbReference type="Pfam" id="PF17963">
    <property type="entry name" value="Big_9"/>
    <property type="match status" value="1"/>
</dbReference>
<dbReference type="RefSeq" id="WP_141196543.1">
    <property type="nucleotide sequence ID" value="NZ_CP041186.1"/>
</dbReference>
<dbReference type="PROSITE" id="PS51257">
    <property type="entry name" value="PROKAR_LIPOPROTEIN"/>
    <property type="match status" value="1"/>
</dbReference>
<dbReference type="GO" id="GO:0016020">
    <property type="term" value="C:membrane"/>
    <property type="evidence" value="ECO:0007669"/>
    <property type="project" value="InterPro"/>
</dbReference>
<keyword evidence="4" id="KW-1185">Reference proteome</keyword>
<dbReference type="EMBL" id="CP041186">
    <property type="protein sequence ID" value="QDG50047.1"/>
    <property type="molecule type" value="Genomic_DNA"/>
</dbReference>
<keyword evidence="2" id="KW-0732">Signal</keyword>
<dbReference type="GO" id="GO:0005509">
    <property type="term" value="F:calcium ion binding"/>
    <property type="evidence" value="ECO:0007669"/>
    <property type="project" value="InterPro"/>
</dbReference>
<evidence type="ECO:0000256" key="1">
    <source>
        <dbReference type="SAM" id="MobiDB-lite"/>
    </source>
</evidence>
<organism evidence="3 4">
    <name type="scientific">Persicimonas caeni</name>
    <dbReference type="NCBI Taxonomy" id="2292766"/>
    <lineage>
        <taxon>Bacteria</taxon>
        <taxon>Deltaproteobacteria</taxon>
        <taxon>Bradymonadales</taxon>
        <taxon>Bradymonadaceae</taxon>
        <taxon>Persicimonas</taxon>
    </lineage>
</organism>
<dbReference type="SUPFAM" id="SSF49313">
    <property type="entry name" value="Cadherin-like"/>
    <property type="match status" value="1"/>
</dbReference>
<feature type="compositionally biased region" description="Basic and acidic residues" evidence="1">
    <location>
        <begin position="995"/>
        <end position="1011"/>
    </location>
</feature>
<dbReference type="Proteomes" id="UP000315995">
    <property type="component" value="Chromosome"/>
</dbReference>
<accession>A0A4Y6PPX0</accession>
<dbReference type="AlphaFoldDB" id="A0A4Y6PPX0"/>
<feature type="chain" id="PRO_5030106212" description="Dystroglycan-type cadherin-like domain-containing protein" evidence="2">
    <location>
        <begin position="29"/>
        <end position="1126"/>
    </location>
</feature>
<protein>
    <recommendedName>
        <fullName evidence="5">Dystroglycan-type cadherin-like domain-containing protein</fullName>
    </recommendedName>
</protein>
<dbReference type="OrthoDB" id="5383432at2"/>
<dbReference type="Gene3D" id="2.60.40.3440">
    <property type="match status" value="1"/>
</dbReference>
<proteinExistence type="predicted"/>
<evidence type="ECO:0008006" key="5">
    <source>
        <dbReference type="Google" id="ProtNLM"/>
    </source>
</evidence>
<feature type="region of interest" description="Disordered" evidence="1">
    <location>
        <begin position="993"/>
        <end position="1086"/>
    </location>
</feature>
<evidence type="ECO:0000313" key="4">
    <source>
        <dbReference type="Proteomes" id="UP000315995"/>
    </source>
</evidence>
<name>A0A4Y6PPX0_PERCE</name>
<feature type="compositionally biased region" description="Acidic residues" evidence="1">
    <location>
        <begin position="1014"/>
        <end position="1027"/>
    </location>
</feature>
<evidence type="ECO:0000256" key="2">
    <source>
        <dbReference type="SAM" id="SignalP"/>
    </source>
</evidence>
<accession>A0A5B8Y292</accession>
<dbReference type="Gene3D" id="2.60.40.10">
    <property type="entry name" value="Immunoglobulins"/>
    <property type="match status" value="1"/>
</dbReference>
<evidence type="ECO:0000313" key="3">
    <source>
        <dbReference type="EMBL" id="QDG50047.1"/>
    </source>
</evidence>
<dbReference type="InterPro" id="IPR028974">
    <property type="entry name" value="TSP_type-3_rpt"/>
</dbReference>
<dbReference type="SUPFAM" id="SSF103647">
    <property type="entry name" value="TSP type-3 repeat"/>
    <property type="match status" value="1"/>
</dbReference>
<sequence>MRFSRRSFLILWCAVVCASVFSSGCHEAPEPASGDLSPASASRSVALTPQFEVGNPTFVSSPDTEFAPDLAFDGTNYWVLAERHTYDPRGVITRVDPQGNLLETEPLTLADGMFHREIACGTSTCMVVSVRYGNPTALVFTRFAFDGSLLGTSEHELPTHAIVGKWRRPIDLAFDGSRYLVVWDQELDSAIQNIPNPPVQGIHALRVSETGAVVDAAAIAVGPDAQESGRPEVIAGTTNSLVAWSGDQLGEISAARLSHQGVVLDDVPLSIVTDGAFVGLAYGDSRFAVATAQYRSFETDCVGVSMIDETSGGASSTQVPTTCVFETSSIDANALDAAISHDGSHFVVAMLELTRSRTRTVVTRLAPDGSVTGEVEIGNGEYRRLNVPTGPGGYRSIGAKVELVSSQGQSLLTWRNDDDILAARLPQTGATPDAGGFPVFVNEADRIRPRAAAGRGQHMLVWTQLAGDYPETFDVYGTRVFGDGTLLDTDPIPIATGVSRQINPHVAYGGGTYLVVWEDADSNTVYSRRVDADTGDLLDSGPLAVASSGPSKSEPALAYGGGEFLIAWSDGRDDEDGCGVFATRVSSDGQARAVGELEFTNLYACPRRVAATFGAHHFLLAWSAAAPAPGPDYEVRAARISPAGALLDPSGFDVSGEDIFLSQLSATFDGEHFLVVWTPYSDDTAFGARIARDASLVDPAGVPLFDASEQPASEPHLAFNGASHLATWISHEHRDEERMRARLIALDLSTSALDVLTVRERTGPTDSPAVAAAGPARFLLVDDELPSIDGRLRIVGRYVDAPAPLTALHQSVTTPEDTPLDIFLGGYDSTGAALTFSIDSPPEHGTLAGTPPNLTYTPAPDYVGPDSLEFRVTNPAGEADTAHVWITVRERPEPPPPPEDADPRLVPPTPEPGTQFTLWEGDELSFDIEAVDPDGHELTYEVRPLPAAHVDPQTATFTWTPTWRDLGRHTLEIRATSADGDYDAREVSVQVLGAHSDDDGISDSRETEHGLDPTTEDSDGDGLDDAAEWGPNDDTPVDTDGDGLADAIDPDSDNDGVADGQDACRLQSGAGVDGCPTPDRVDWGAHDRASPAGCGCQSTAPAVPGSGAVLLVVLVGVRSLRRERSR</sequence>